<dbReference type="SUPFAM" id="SSF50969">
    <property type="entry name" value="YVTN repeat-like/Quinoprotein amine dehydrogenase"/>
    <property type="match status" value="1"/>
</dbReference>
<dbReference type="Proteomes" id="UP001564408">
    <property type="component" value="Unassembled WGS sequence"/>
</dbReference>
<accession>A0ABV4BE19</accession>
<evidence type="ECO:0000313" key="2">
    <source>
        <dbReference type="Proteomes" id="UP001564408"/>
    </source>
</evidence>
<keyword evidence="2" id="KW-1185">Reference proteome</keyword>
<sequence length="457" mass="52094">MDKKSIAARFRTLDFTNDRALNSVVFYGCVRNPLRMHSYYVMDLLHAKCHVIDVSAAYTLQNFYRRLQAVKNNNYVEYRHFATLRALFQDGTYGLKQFGLLVGSLLPHHVTHIGKQRFWIGTAGSHNALICDLGEKSVTSIVPTSEDDLLGPQIAYDKESNSIDLLTYDLRGHIRMGSVEPGLKNRFSIKRYHQDAGQVQTLWQGDINCFLVDGFRVTTDRRYAIFSDLRFALDDEHQFEPSSIYIVDLVEGRHWEIPGLKSSAHVEVDPDDPHVIYVSEHQIGIIIKDKVTESDKTKNKDLTWFATLGFVTKEVGAFVGVAAIHKYRITDSGPVRVATFTDGKDFVRATWHFVFKNKGRKYLGSISSPYIIIIDAETMTLHKKIKTGVMPLYGLQVSEDGEQFYCNSFFDFYIIDFDSGEVKAHFNLRKREKGKVFHVSAHTTRVDGFWESASSMG</sequence>
<protein>
    <recommendedName>
        <fullName evidence="3">Methanethiol oxidase</fullName>
    </recommendedName>
</protein>
<evidence type="ECO:0000313" key="1">
    <source>
        <dbReference type="EMBL" id="MEY6432435.1"/>
    </source>
</evidence>
<dbReference type="RefSeq" id="WP_369666822.1">
    <property type="nucleotide sequence ID" value="NZ_JBDKXB010000008.1"/>
</dbReference>
<dbReference type="InterPro" id="IPR011044">
    <property type="entry name" value="Quino_amine_DH_bsu"/>
</dbReference>
<gene>
    <name evidence="1" type="ORF">ABC977_08470</name>
</gene>
<name>A0ABV4BE19_9GAMM</name>
<dbReference type="EMBL" id="JBDKXB010000008">
    <property type="protein sequence ID" value="MEY6432435.1"/>
    <property type="molecule type" value="Genomic_DNA"/>
</dbReference>
<evidence type="ECO:0008006" key="3">
    <source>
        <dbReference type="Google" id="ProtNLM"/>
    </source>
</evidence>
<reference evidence="1 2" key="1">
    <citation type="submission" date="2024-05" db="EMBL/GenBank/DDBJ databases">
        <title>Genome Sequence and Characterization of the New Strain Purple Sulfur Bacterium of Genus Thioalkalicoccus.</title>
        <authorList>
            <person name="Bryantseva I.A."/>
            <person name="Kyndt J.A."/>
            <person name="Imhoff J.F."/>
        </authorList>
    </citation>
    <scope>NUCLEOTIDE SEQUENCE [LARGE SCALE GENOMIC DNA]</scope>
    <source>
        <strain evidence="1 2">Um2</strain>
    </source>
</reference>
<comment type="caution">
    <text evidence="1">The sequence shown here is derived from an EMBL/GenBank/DDBJ whole genome shotgun (WGS) entry which is preliminary data.</text>
</comment>
<organism evidence="1 2">
    <name type="scientific">Thioalkalicoccus limnaeus</name>
    <dbReference type="NCBI Taxonomy" id="120681"/>
    <lineage>
        <taxon>Bacteria</taxon>
        <taxon>Pseudomonadati</taxon>
        <taxon>Pseudomonadota</taxon>
        <taxon>Gammaproteobacteria</taxon>
        <taxon>Chromatiales</taxon>
        <taxon>Chromatiaceae</taxon>
        <taxon>Thioalkalicoccus</taxon>
    </lineage>
</organism>
<proteinExistence type="predicted"/>